<evidence type="ECO:0000259" key="5">
    <source>
        <dbReference type="PROSITE" id="PS50893"/>
    </source>
</evidence>
<comment type="caution">
    <text evidence="6">The sequence shown here is derived from an EMBL/GenBank/DDBJ whole genome shotgun (WGS) entry which is preliminary data.</text>
</comment>
<dbReference type="InterPro" id="IPR003593">
    <property type="entry name" value="AAA+_ATPase"/>
</dbReference>
<dbReference type="SUPFAM" id="SSF52540">
    <property type="entry name" value="P-loop containing nucleoside triphosphate hydrolases"/>
    <property type="match status" value="1"/>
</dbReference>
<dbReference type="Proteomes" id="UP001597101">
    <property type="component" value="Unassembled WGS sequence"/>
</dbReference>
<gene>
    <name evidence="6" type="ORF">ACFQ14_06570</name>
</gene>
<keyword evidence="7" id="KW-1185">Reference proteome</keyword>
<dbReference type="Gene3D" id="3.40.50.300">
    <property type="entry name" value="P-loop containing nucleotide triphosphate hydrolases"/>
    <property type="match status" value="1"/>
</dbReference>
<dbReference type="GO" id="GO:0005524">
    <property type="term" value="F:ATP binding"/>
    <property type="evidence" value="ECO:0007669"/>
    <property type="project" value="UniProtKB-KW"/>
</dbReference>
<dbReference type="InterPro" id="IPR003439">
    <property type="entry name" value="ABC_transporter-like_ATP-bd"/>
</dbReference>
<comment type="similarity">
    <text evidence="1">Belongs to the ABC transporter superfamily.</text>
</comment>
<evidence type="ECO:0000256" key="1">
    <source>
        <dbReference type="ARBA" id="ARBA00005417"/>
    </source>
</evidence>
<evidence type="ECO:0000256" key="4">
    <source>
        <dbReference type="ARBA" id="ARBA00022840"/>
    </source>
</evidence>
<evidence type="ECO:0000313" key="6">
    <source>
        <dbReference type="EMBL" id="MFD0916067.1"/>
    </source>
</evidence>
<evidence type="ECO:0000313" key="7">
    <source>
        <dbReference type="Proteomes" id="UP001597101"/>
    </source>
</evidence>
<sequence length="251" mass="27185">MANTTHHTIVELNGVSKTFANGTTALSGFDISVQRGDFLCLLGASGCGKSTVLRLLADLDVPSSGNVMWSDTQARESLSMVLQEATLLPWATVDDNVWMPLRIKGISKTDAASRIATALELVGLSDSAALYPRELSGGMKMRVSLARALVSEPSVLLLDEPFAALDEITRFRLNDELLTLRGKLDCTVIFVTHSVFESAYLANRVAVMDDMGKISEEIAIDAPYPRTSEFRSSSYYTKLCAKISAALERAA</sequence>
<name>A0ABW3FC73_9HYPH</name>
<protein>
    <submittedName>
        <fullName evidence="6">ABC transporter ATP-binding protein</fullName>
    </submittedName>
</protein>
<dbReference type="Pfam" id="PF00005">
    <property type="entry name" value="ABC_tran"/>
    <property type="match status" value="1"/>
</dbReference>
<keyword evidence="2" id="KW-0813">Transport</keyword>
<keyword evidence="4 6" id="KW-0067">ATP-binding</keyword>
<accession>A0ABW3FC73</accession>
<keyword evidence="3" id="KW-0547">Nucleotide-binding</keyword>
<dbReference type="PANTHER" id="PTHR42788:SF19">
    <property type="entry name" value="ALIPHATIC SULFONATES IMPORT ATP-BINDING PROTEIN SSUB 2"/>
    <property type="match status" value="1"/>
</dbReference>
<dbReference type="RefSeq" id="WP_377211902.1">
    <property type="nucleotide sequence ID" value="NZ_JBHTJV010000003.1"/>
</dbReference>
<feature type="domain" description="ABC transporter" evidence="5">
    <location>
        <begin position="10"/>
        <end position="235"/>
    </location>
</feature>
<dbReference type="PROSITE" id="PS50893">
    <property type="entry name" value="ABC_TRANSPORTER_2"/>
    <property type="match status" value="1"/>
</dbReference>
<dbReference type="PANTHER" id="PTHR42788">
    <property type="entry name" value="TAURINE IMPORT ATP-BINDING PROTEIN-RELATED"/>
    <property type="match status" value="1"/>
</dbReference>
<dbReference type="SMART" id="SM00382">
    <property type="entry name" value="AAA"/>
    <property type="match status" value="1"/>
</dbReference>
<reference evidence="7" key="1">
    <citation type="journal article" date="2019" name="Int. J. Syst. Evol. Microbiol.">
        <title>The Global Catalogue of Microorganisms (GCM) 10K type strain sequencing project: providing services to taxonomists for standard genome sequencing and annotation.</title>
        <authorList>
            <consortium name="The Broad Institute Genomics Platform"/>
            <consortium name="The Broad Institute Genome Sequencing Center for Infectious Disease"/>
            <person name="Wu L."/>
            <person name="Ma J."/>
        </authorList>
    </citation>
    <scope>NUCLEOTIDE SEQUENCE [LARGE SCALE GENOMIC DNA]</scope>
    <source>
        <strain evidence="7">CCUG 60023</strain>
    </source>
</reference>
<evidence type="ECO:0000256" key="3">
    <source>
        <dbReference type="ARBA" id="ARBA00022741"/>
    </source>
</evidence>
<dbReference type="EMBL" id="JBHTJV010000003">
    <property type="protein sequence ID" value="MFD0916067.1"/>
    <property type="molecule type" value="Genomic_DNA"/>
</dbReference>
<proteinExistence type="inferred from homology"/>
<dbReference type="InterPro" id="IPR027417">
    <property type="entry name" value="P-loop_NTPase"/>
</dbReference>
<organism evidence="6 7">
    <name type="scientific">Pseudahrensia aquimaris</name>
    <dbReference type="NCBI Taxonomy" id="744461"/>
    <lineage>
        <taxon>Bacteria</taxon>
        <taxon>Pseudomonadati</taxon>
        <taxon>Pseudomonadota</taxon>
        <taxon>Alphaproteobacteria</taxon>
        <taxon>Hyphomicrobiales</taxon>
        <taxon>Ahrensiaceae</taxon>
        <taxon>Pseudahrensia</taxon>
    </lineage>
</organism>
<dbReference type="InterPro" id="IPR050166">
    <property type="entry name" value="ABC_transporter_ATP-bind"/>
</dbReference>
<dbReference type="PROSITE" id="PS00211">
    <property type="entry name" value="ABC_TRANSPORTER_1"/>
    <property type="match status" value="1"/>
</dbReference>
<dbReference type="InterPro" id="IPR017871">
    <property type="entry name" value="ABC_transporter-like_CS"/>
</dbReference>
<evidence type="ECO:0000256" key="2">
    <source>
        <dbReference type="ARBA" id="ARBA00022448"/>
    </source>
</evidence>